<feature type="transmembrane region" description="Helical" evidence="1">
    <location>
        <begin position="60"/>
        <end position="79"/>
    </location>
</feature>
<keyword evidence="1" id="KW-0812">Transmembrane</keyword>
<evidence type="ECO:0000313" key="3">
    <source>
        <dbReference type="Proteomes" id="UP001560685"/>
    </source>
</evidence>
<dbReference type="EMBL" id="JBEHZE010000001">
    <property type="protein sequence ID" value="MEX6632001.1"/>
    <property type="molecule type" value="Genomic_DNA"/>
</dbReference>
<sequence>MNPAGAIVIYIVWWWVVFLAVLPRDIQGRWEAPDDGVEGADPGAPVTPNIGAKAWLATKIAVIFWAVTAAIIVSGIFNFTD</sequence>
<organism evidence="2 3">
    <name type="scientific">Hyphococcus lacteus</name>
    <dbReference type="NCBI Taxonomy" id="3143536"/>
    <lineage>
        <taxon>Bacteria</taxon>
        <taxon>Pseudomonadati</taxon>
        <taxon>Pseudomonadota</taxon>
        <taxon>Alphaproteobacteria</taxon>
        <taxon>Parvularculales</taxon>
        <taxon>Parvularculaceae</taxon>
        <taxon>Hyphococcus</taxon>
    </lineage>
</organism>
<proteinExistence type="predicted"/>
<gene>
    <name evidence="2" type="ORF">ABFZ84_00420</name>
</gene>
<dbReference type="InterPro" id="IPR009935">
    <property type="entry name" value="DUF1467"/>
</dbReference>
<name>A0ABV3YZP3_9PROT</name>
<feature type="transmembrane region" description="Helical" evidence="1">
    <location>
        <begin position="6"/>
        <end position="22"/>
    </location>
</feature>
<dbReference type="Pfam" id="PF07330">
    <property type="entry name" value="DUF1467"/>
    <property type="match status" value="1"/>
</dbReference>
<evidence type="ECO:0000256" key="1">
    <source>
        <dbReference type="SAM" id="Phobius"/>
    </source>
</evidence>
<keyword evidence="1" id="KW-0472">Membrane</keyword>
<accession>A0ABV3YZP3</accession>
<dbReference type="RefSeq" id="WP_369311651.1">
    <property type="nucleotide sequence ID" value="NZ_JBEHZE010000001.1"/>
</dbReference>
<keyword evidence="1" id="KW-1133">Transmembrane helix</keyword>
<protein>
    <submittedName>
        <fullName evidence="2">DUF1467 family protein</fullName>
    </submittedName>
</protein>
<dbReference type="Proteomes" id="UP001560685">
    <property type="component" value="Unassembled WGS sequence"/>
</dbReference>
<evidence type="ECO:0000313" key="2">
    <source>
        <dbReference type="EMBL" id="MEX6632001.1"/>
    </source>
</evidence>
<keyword evidence="3" id="KW-1185">Reference proteome</keyword>
<comment type="caution">
    <text evidence="2">The sequence shown here is derived from an EMBL/GenBank/DDBJ whole genome shotgun (WGS) entry which is preliminary data.</text>
</comment>
<reference evidence="2 3" key="1">
    <citation type="submission" date="2024-05" db="EMBL/GenBank/DDBJ databases">
        <title>Three bacterial strains, DH-69, EH-24, and ECK-19 isolated from coastal sediments.</title>
        <authorList>
            <person name="Ye Y.-Q."/>
            <person name="Du Z.-J."/>
        </authorList>
    </citation>
    <scope>NUCLEOTIDE SEQUENCE [LARGE SCALE GENOMIC DNA]</scope>
    <source>
        <strain evidence="2 3">ECK-19</strain>
    </source>
</reference>